<dbReference type="InterPro" id="IPR052174">
    <property type="entry name" value="Flavoredoxin"/>
</dbReference>
<dbReference type="Pfam" id="PF01613">
    <property type="entry name" value="Flavin_Reduct"/>
    <property type="match status" value="1"/>
</dbReference>
<feature type="non-terminal residue" evidence="5">
    <location>
        <position position="1"/>
    </location>
</feature>
<dbReference type="InterPro" id="IPR012349">
    <property type="entry name" value="Split_barrel_FMN-bd"/>
</dbReference>
<accession>X1U1X0</accession>
<evidence type="ECO:0000259" key="4">
    <source>
        <dbReference type="Pfam" id="PF01613"/>
    </source>
</evidence>
<sequence>YHSHPIFVIAVTPLRYSWRFLEEVPEFVISVPDDSLREAVDFCGTRSGRDYDDKFAAAGLTAIPSAHVAAPSIAEAPINVECRIYARIAPPHMLLTPEHRRRPLEQQHTIYFAEVLGTYRWEAD</sequence>
<dbReference type="PANTHER" id="PTHR43567:SF1">
    <property type="entry name" value="FLAVOREDOXIN"/>
    <property type="match status" value="1"/>
</dbReference>
<dbReference type="AlphaFoldDB" id="X1U1X0"/>
<comment type="caution">
    <text evidence="5">The sequence shown here is derived from an EMBL/GenBank/DDBJ whole genome shotgun (WGS) entry which is preliminary data.</text>
</comment>
<keyword evidence="2" id="KW-0285">Flavoprotein</keyword>
<reference evidence="5" key="1">
    <citation type="journal article" date="2014" name="Front. Microbiol.">
        <title>High frequency of phylogenetically diverse reductive dehalogenase-homologous genes in deep subseafloor sedimentary metagenomes.</title>
        <authorList>
            <person name="Kawai M."/>
            <person name="Futagami T."/>
            <person name="Toyoda A."/>
            <person name="Takaki Y."/>
            <person name="Nishi S."/>
            <person name="Hori S."/>
            <person name="Arai W."/>
            <person name="Tsubouchi T."/>
            <person name="Morono Y."/>
            <person name="Uchiyama I."/>
            <person name="Ito T."/>
            <person name="Fujiyama A."/>
            <person name="Inagaki F."/>
            <person name="Takami H."/>
        </authorList>
    </citation>
    <scope>NUCLEOTIDE SEQUENCE</scope>
    <source>
        <strain evidence="5">Expedition CK06-06</strain>
    </source>
</reference>
<comment type="similarity">
    <text evidence="3">Belongs to the flavoredoxin family.</text>
</comment>
<dbReference type="SUPFAM" id="SSF50475">
    <property type="entry name" value="FMN-binding split barrel"/>
    <property type="match status" value="1"/>
</dbReference>
<dbReference type="InterPro" id="IPR002563">
    <property type="entry name" value="Flavin_Rdtase-like_dom"/>
</dbReference>
<comment type="cofactor">
    <cofactor evidence="1">
        <name>FMN</name>
        <dbReference type="ChEBI" id="CHEBI:58210"/>
    </cofactor>
</comment>
<proteinExistence type="inferred from homology"/>
<gene>
    <name evidence="5" type="ORF">S12H4_29463</name>
</gene>
<evidence type="ECO:0000256" key="3">
    <source>
        <dbReference type="ARBA" id="ARBA00038054"/>
    </source>
</evidence>
<evidence type="ECO:0000256" key="1">
    <source>
        <dbReference type="ARBA" id="ARBA00001917"/>
    </source>
</evidence>
<dbReference type="EMBL" id="BARW01016997">
    <property type="protein sequence ID" value="GAI97616.1"/>
    <property type="molecule type" value="Genomic_DNA"/>
</dbReference>
<organism evidence="5">
    <name type="scientific">marine sediment metagenome</name>
    <dbReference type="NCBI Taxonomy" id="412755"/>
    <lineage>
        <taxon>unclassified sequences</taxon>
        <taxon>metagenomes</taxon>
        <taxon>ecological metagenomes</taxon>
    </lineage>
</organism>
<dbReference type="PANTHER" id="PTHR43567">
    <property type="entry name" value="FLAVOREDOXIN-RELATED-RELATED"/>
    <property type="match status" value="1"/>
</dbReference>
<name>X1U1X0_9ZZZZ</name>
<feature type="domain" description="Flavin reductase like" evidence="4">
    <location>
        <begin position="5"/>
        <end position="117"/>
    </location>
</feature>
<evidence type="ECO:0000256" key="2">
    <source>
        <dbReference type="ARBA" id="ARBA00022630"/>
    </source>
</evidence>
<dbReference type="GO" id="GO:0010181">
    <property type="term" value="F:FMN binding"/>
    <property type="evidence" value="ECO:0007669"/>
    <property type="project" value="InterPro"/>
</dbReference>
<protein>
    <recommendedName>
        <fullName evidence="4">Flavin reductase like domain-containing protein</fullName>
    </recommendedName>
</protein>
<dbReference type="Gene3D" id="2.30.110.10">
    <property type="entry name" value="Electron Transport, Fmn-binding Protein, Chain A"/>
    <property type="match status" value="1"/>
</dbReference>
<evidence type="ECO:0000313" key="5">
    <source>
        <dbReference type="EMBL" id="GAI97616.1"/>
    </source>
</evidence>